<dbReference type="InterPro" id="IPR044032">
    <property type="entry name" value="TssC1_C"/>
</dbReference>
<dbReference type="NCBIfam" id="TIGR03355">
    <property type="entry name" value="VI_chp_2"/>
    <property type="match status" value="1"/>
</dbReference>
<evidence type="ECO:0000259" key="2">
    <source>
        <dbReference type="Pfam" id="PF18945"/>
    </source>
</evidence>
<dbReference type="Pfam" id="PF05943">
    <property type="entry name" value="VipB"/>
    <property type="match status" value="1"/>
</dbReference>
<dbReference type="Pfam" id="PF18945">
    <property type="entry name" value="VipB_2"/>
    <property type="match status" value="1"/>
</dbReference>
<feature type="domain" description="TssC1 C-terminal" evidence="2">
    <location>
        <begin position="420"/>
        <end position="530"/>
    </location>
</feature>
<evidence type="ECO:0000259" key="1">
    <source>
        <dbReference type="Pfam" id="PF05943"/>
    </source>
</evidence>
<sequence length="537" mass="59276">MPVFRKKRDPLGIVLGHIQAGSRLDGGKAGLRETVLEGGFTGPDTVRVANLLGHFLRSGLDGLIEWFGPALLGAGPVNAISLDDRLRGLIDRDIALIDRLIGDQLDAILHDPRFQRFEGSWRGLAWLVDGLDASASVRVRVLSVTWREICRDLDRALEFDQSALFRLIYESEIGRAGGEPFGLLVVDHEMRHRPPSRRVQDLPSLDDIAALASLGAVAAAAFAPVVVAAAPELLGVDRFEDLALSFDPSTSLRDDDHARWRTLSTREDSRFLCITMPRVLARPPWTADPSRQEGFRYAEFAPSARERVWSVGCYAFASVVVRAQTQFQWPADIRGIDPDRIGGGLVPDLVVEPFDTDHERGWCRQSLDLVLTDGQERLLIDAGLIPLNRLPHGNEAVFASVRSMHVPTLQEGGVRDAVAAGANARISAQINSVLCVSRFAHYLKVMGREMVGSLLTADEIERRLQKWLSEYTNGSMRAGPESRARHPLVASRITVREQPDRPGTFGCVIHLQPHYQLDDIEAAFRLVTELSAPGSRN</sequence>
<dbReference type="Proteomes" id="UP000500767">
    <property type="component" value="Chromosome"/>
</dbReference>
<evidence type="ECO:0000313" key="3">
    <source>
        <dbReference type="EMBL" id="QKE90654.1"/>
    </source>
</evidence>
<dbReference type="InterPro" id="IPR044031">
    <property type="entry name" value="TssC1_N"/>
</dbReference>
<dbReference type="RefSeq" id="WP_171835603.1">
    <property type="nucleotide sequence ID" value="NZ_CP053708.1"/>
</dbReference>
<reference evidence="3 4" key="1">
    <citation type="journal article" date="2014" name="World J. Microbiol. Biotechnol.">
        <title>Biodiversity and physiological characteristics of Antarctic and Arctic lichens-associated bacteria.</title>
        <authorList>
            <person name="Lee Y.M."/>
            <person name="Kim E.H."/>
            <person name="Lee H.K."/>
            <person name="Hong S.G."/>
        </authorList>
    </citation>
    <scope>NUCLEOTIDE SEQUENCE [LARGE SCALE GENOMIC DNA]</scope>
    <source>
        <strain evidence="3 4">PAMC 26569</strain>
    </source>
</reference>
<dbReference type="EMBL" id="CP053708">
    <property type="protein sequence ID" value="QKE90654.1"/>
    <property type="molecule type" value="Genomic_DNA"/>
</dbReference>
<dbReference type="KEGG" id="lck:HN018_11960"/>
<dbReference type="PANTHER" id="PTHR35565">
    <property type="entry name" value="CYTOPLASMIC PROTEIN-RELATED"/>
    <property type="match status" value="1"/>
</dbReference>
<gene>
    <name evidence="3" type="primary">tssC</name>
    <name evidence="3" type="ORF">HN018_11960</name>
</gene>
<name>A0A6M8HQE4_9PROT</name>
<keyword evidence="4" id="KW-1185">Reference proteome</keyword>
<dbReference type="PANTHER" id="PTHR35565:SF3">
    <property type="entry name" value="TYPE VI SECRETION SYSTEM SHEATH PROTEIN TSSC1"/>
    <property type="match status" value="1"/>
</dbReference>
<accession>A0A6M8HQE4</accession>
<evidence type="ECO:0000313" key="4">
    <source>
        <dbReference type="Proteomes" id="UP000500767"/>
    </source>
</evidence>
<organism evidence="3 4">
    <name type="scientific">Lichenicola cladoniae</name>
    <dbReference type="NCBI Taxonomy" id="1484109"/>
    <lineage>
        <taxon>Bacteria</taxon>
        <taxon>Pseudomonadati</taxon>
        <taxon>Pseudomonadota</taxon>
        <taxon>Alphaproteobacteria</taxon>
        <taxon>Acetobacterales</taxon>
        <taxon>Acetobacteraceae</taxon>
        <taxon>Lichenicola</taxon>
    </lineage>
</organism>
<feature type="domain" description="TssC1 N-terminal" evidence="1">
    <location>
        <begin position="91"/>
        <end position="405"/>
    </location>
</feature>
<proteinExistence type="predicted"/>
<protein>
    <submittedName>
        <fullName evidence="3">Type VI secretion system contractile sheath large subunit</fullName>
    </submittedName>
</protein>
<dbReference type="InterPro" id="IPR010269">
    <property type="entry name" value="T6SS_TssC-like"/>
</dbReference>
<dbReference type="AlphaFoldDB" id="A0A6M8HQE4"/>